<sequence length="223" mass="25712">MTTSPQPLYTIGYATKPIHTFIAQLKTHQINAVADIRSIPYSKVFHDYHRESIETYLQQNHVLYVYLGEELGPRSKDPDHYDDTGQVQYHQLMQSPLFKQGIERLNNGLQKGLRIALMCAEKDPATCHRSLLVGYFLARHSLSTSPLSETTTTCHILHITHEGHIESQQNLEQRLCSEHGIETDLFMSANERQQQAYQYQLKKTAYRKASPKSQNDSQEQRKL</sequence>
<dbReference type="AlphaFoldDB" id="A0A1D2QT25"/>
<evidence type="ECO:0000313" key="2">
    <source>
        <dbReference type="EMBL" id="ODS24748.1"/>
    </source>
</evidence>
<feature type="region of interest" description="Disordered" evidence="1">
    <location>
        <begin position="203"/>
        <end position="223"/>
    </location>
</feature>
<organism evidence="2 3">
    <name type="scientific">Candidatus Endobugula sertula</name>
    <name type="common">Bugula neritina bacterial symbiont</name>
    <dbReference type="NCBI Taxonomy" id="62101"/>
    <lineage>
        <taxon>Bacteria</taxon>
        <taxon>Pseudomonadati</taxon>
        <taxon>Pseudomonadota</taxon>
        <taxon>Gammaproteobacteria</taxon>
        <taxon>Cellvibrionales</taxon>
        <taxon>Cellvibrionaceae</taxon>
        <taxon>Candidatus Endobugula</taxon>
    </lineage>
</organism>
<dbReference type="PANTHER" id="PTHR39337:SF1">
    <property type="entry name" value="BLR5642 PROTEIN"/>
    <property type="match status" value="1"/>
</dbReference>
<dbReference type="InterPro" id="IPR007438">
    <property type="entry name" value="DUF488"/>
</dbReference>
<dbReference type="PANTHER" id="PTHR39337">
    <property type="entry name" value="BLR5642 PROTEIN"/>
    <property type="match status" value="1"/>
</dbReference>
<comment type="caution">
    <text evidence="2">The sequence shown here is derived from an EMBL/GenBank/DDBJ whole genome shotgun (WGS) entry which is preliminary data.</text>
</comment>
<evidence type="ECO:0000313" key="3">
    <source>
        <dbReference type="Proteomes" id="UP000242502"/>
    </source>
</evidence>
<reference evidence="2 3" key="1">
    <citation type="journal article" date="2016" name="Appl. Environ. Microbiol.">
        <title>Lack of Overt Genome Reduction in the Bryostatin-Producing Bryozoan Symbiont "Candidatus Endobugula sertula".</title>
        <authorList>
            <person name="Miller I.J."/>
            <person name="Vanee N."/>
            <person name="Fong S.S."/>
            <person name="Lim-Fong G.E."/>
            <person name="Kwan J.C."/>
        </authorList>
    </citation>
    <scope>NUCLEOTIDE SEQUENCE [LARGE SCALE GENOMIC DNA]</scope>
    <source>
        <strain evidence="2">AB1-4</strain>
    </source>
</reference>
<proteinExistence type="predicted"/>
<gene>
    <name evidence="2" type="ORF">AB835_02190</name>
</gene>
<accession>A0A1D2QT25</accession>
<dbReference type="Proteomes" id="UP000242502">
    <property type="component" value="Unassembled WGS sequence"/>
</dbReference>
<dbReference type="STRING" id="62101.AB835_02190"/>
<dbReference type="EMBL" id="MDLC01000005">
    <property type="protein sequence ID" value="ODS24748.1"/>
    <property type="molecule type" value="Genomic_DNA"/>
</dbReference>
<name>A0A1D2QT25_9GAMM</name>
<evidence type="ECO:0000256" key="1">
    <source>
        <dbReference type="SAM" id="MobiDB-lite"/>
    </source>
</evidence>
<evidence type="ECO:0008006" key="4">
    <source>
        <dbReference type="Google" id="ProtNLM"/>
    </source>
</evidence>
<protein>
    <recommendedName>
        <fullName evidence="4">DUF488 domain-containing protein</fullName>
    </recommendedName>
</protein>
<dbReference type="Pfam" id="PF04343">
    <property type="entry name" value="DUF488"/>
    <property type="match status" value="1"/>
</dbReference>